<organism evidence="11 12">
    <name type="scientific">Hypsizygus marmoreus</name>
    <name type="common">White beech mushroom</name>
    <name type="synonym">Agaricus marmoreus</name>
    <dbReference type="NCBI Taxonomy" id="39966"/>
    <lineage>
        <taxon>Eukaryota</taxon>
        <taxon>Fungi</taxon>
        <taxon>Dikarya</taxon>
        <taxon>Basidiomycota</taxon>
        <taxon>Agaricomycotina</taxon>
        <taxon>Agaricomycetes</taxon>
        <taxon>Agaricomycetidae</taxon>
        <taxon>Agaricales</taxon>
        <taxon>Tricholomatineae</taxon>
        <taxon>Lyophyllaceae</taxon>
        <taxon>Hypsizygus</taxon>
    </lineage>
</organism>
<comment type="subcellular location">
    <subcellularLocation>
        <location evidence="1 9">Nucleus</location>
    </subcellularLocation>
</comment>
<keyword evidence="9" id="KW-0234">DNA repair</keyword>
<dbReference type="PANTHER" id="PTHR13476">
    <property type="entry name" value="CHROMATIN MODIFICATION-RELATED PROTEIN MEAF6"/>
    <property type="match status" value="1"/>
</dbReference>
<keyword evidence="5 9" id="KW-0805">Transcription regulation</keyword>
<feature type="region of interest" description="Disordered" evidence="10">
    <location>
        <begin position="142"/>
        <end position="193"/>
    </location>
</feature>
<sequence length="193" mass="21589">MAEATAGPSADDKARYETLKNELKKALPRKRNADKQLAQIEVQIYNLEAVYLAETAAHSGGNIIQGFDNYLKAQTSTRKKTEVNDQDRWFSKSSLTYQKSLDLMGEGDDLAATNDEYNKQPTPGVTTVIVPPATRNQEMTMAQQKRLRDKEYQRKKRASVSLRSTGDSDEDIVSAASSSTRRPTKRARLADDE</sequence>
<dbReference type="InParanoid" id="A0A369J807"/>
<reference evidence="11" key="1">
    <citation type="submission" date="2018-04" db="EMBL/GenBank/DDBJ databases">
        <title>Whole genome sequencing of Hypsizygus marmoreus.</title>
        <authorList>
            <person name="Choi I.-G."/>
            <person name="Min B."/>
            <person name="Kim J.-G."/>
            <person name="Kim S."/>
            <person name="Oh Y.-L."/>
            <person name="Kong W.-S."/>
            <person name="Park H."/>
            <person name="Jeong J."/>
            <person name="Song E.-S."/>
        </authorList>
    </citation>
    <scope>NUCLEOTIDE SEQUENCE [LARGE SCALE GENOMIC DNA]</scope>
    <source>
        <strain evidence="11">51987-8</strain>
    </source>
</reference>
<dbReference type="Pfam" id="PF09340">
    <property type="entry name" value="NuA4"/>
    <property type="match status" value="1"/>
</dbReference>
<dbReference type="GO" id="GO:0035267">
    <property type="term" value="C:NuA4 histone acetyltransferase complex"/>
    <property type="evidence" value="ECO:0007669"/>
    <property type="project" value="UniProtKB-UniRule"/>
</dbReference>
<dbReference type="OrthoDB" id="440324at2759"/>
<dbReference type="GO" id="GO:0005634">
    <property type="term" value="C:nucleus"/>
    <property type="evidence" value="ECO:0007669"/>
    <property type="project" value="UniProtKB-SubCell"/>
</dbReference>
<evidence type="ECO:0000256" key="1">
    <source>
        <dbReference type="ARBA" id="ARBA00004123"/>
    </source>
</evidence>
<evidence type="ECO:0000256" key="3">
    <source>
        <dbReference type="ARBA" id="ARBA00018504"/>
    </source>
</evidence>
<gene>
    <name evidence="11" type="primary">EAF6</name>
    <name evidence="11" type="ORF">Hypma_000720</name>
</gene>
<evidence type="ECO:0000256" key="9">
    <source>
        <dbReference type="RuleBase" id="RU368022"/>
    </source>
</evidence>
<keyword evidence="12" id="KW-1185">Reference proteome</keyword>
<dbReference type="GO" id="GO:0006325">
    <property type="term" value="P:chromatin organization"/>
    <property type="evidence" value="ECO:0007669"/>
    <property type="project" value="UniProtKB-KW"/>
</dbReference>
<dbReference type="AlphaFoldDB" id="A0A369J807"/>
<keyword evidence="6" id="KW-0175">Coiled coil</keyword>
<evidence type="ECO:0000313" key="12">
    <source>
        <dbReference type="Proteomes" id="UP000076154"/>
    </source>
</evidence>
<keyword evidence="7 9" id="KW-0804">Transcription</keyword>
<dbReference type="EMBL" id="LUEZ02000107">
    <property type="protein sequence ID" value="RDB18048.1"/>
    <property type="molecule type" value="Genomic_DNA"/>
</dbReference>
<evidence type="ECO:0000256" key="7">
    <source>
        <dbReference type="ARBA" id="ARBA00023163"/>
    </source>
</evidence>
<comment type="function">
    <text evidence="9">Component of the NuA4 histone acetyltransferase complex which is involved in transcriptional activation of selected genes principally by acetylation of nucleosomal histone H4 and H2A. The NuA4 complex is also involved in DNA repair.</text>
</comment>
<comment type="similarity">
    <text evidence="2 9">Belongs to the EAF6 family.</text>
</comment>
<evidence type="ECO:0000256" key="2">
    <source>
        <dbReference type="ARBA" id="ARBA00010916"/>
    </source>
</evidence>
<evidence type="ECO:0000256" key="8">
    <source>
        <dbReference type="ARBA" id="ARBA00023242"/>
    </source>
</evidence>
<dbReference type="Proteomes" id="UP000076154">
    <property type="component" value="Unassembled WGS sequence"/>
</dbReference>
<evidence type="ECO:0000313" key="11">
    <source>
        <dbReference type="EMBL" id="RDB18048.1"/>
    </source>
</evidence>
<evidence type="ECO:0000256" key="4">
    <source>
        <dbReference type="ARBA" id="ARBA00022853"/>
    </source>
</evidence>
<keyword evidence="8 9" id="KW-0539">Nucleus</keyword>
<dbReference type="STRING" id="39966.A0A369J807"/>
<accession>A0A369J807</accession>
<comment type="caution">
    <text evidence="11">The sequence shown here is derived from an EMBL/GenBank/DDBJ whole genome shotgun (WGS) entry which is preliminary data.</text>
</comment>
<keyword evidence="4 9" id="KW-0156">Chromatin regulator</keyword>
<evidence type="ECO:0000256" key="10">
    <source>
        <dbReference type="SAM" id="MobiDB-lite"/>
    </source>
</evidence>
<comment type="subunit">
    <text evidence="9">Component of the NuA4 histone acetyltransferase complex.</text>
</comment>
<dbReference type="GO" id="GO:0006281">
    <property type="term" value="P:DNA repair"/>
    <property type="evidence" value="ECO:0007669"/>
    <property type="project" value="UniProtKB-UniRule"/>
</dbReference>
<dbReference type="InterPro" id="IPR015418">
    <property type="entry name" value="Eaf6"/>
</dbReference>
<keyword evidence="9" id="KW-0227">DNA damage</keyword>
<evidence type="ECO:0000256" key="6">
    <source>
        <dbReference type="ARBA" id="ARBA00023054"/>
    </source>
</evidence>
<name>A0A369J807_HYPMA</name>
<evidence type="ECO:0000256" key="5">
    <source>
        <dbReference type="ARBA" id="ARBA00023015"/>
    </source>
</evidence>
<proteinExistence type="inferred from homology"/>
<protein>
    <recommendedName>
        <fullName evidence="3 9">Chromatin modification-related protein EAF6</fullName>
    </recommendedName>
</protein>
<dbReference type="FunCoup" id="A0A369J807">
    <property type="interactions" value="263"/>
</dbReference>